<proteinExistence type="predicted"/>
<evidence type="ECO:0000259" key="2">
    <source>
        <dbReference type="Pfam" id="PF02470"/>
    </source>
</evidence>
<gene>
    <name evidence="4" type="ORF">SAMN05443665_105728</name>
</gene>
<accession>A0A239P054</accession>
<protein>
    <submittedName>
        <fullName evidence="4">Phospholipid/cholesterol/gamma-HCH transport system substrate-binding protein</fullName>
    </submittedName>
</protein>
<keyword evidence="1" id="KW-0812">Transmembrane</keyword>
<dbReference type="InterPro" id="IPR052336">
    <property type="entry name" value="MlaD_Phospholipid_Transporter"/>
</dbReference>
<dbReference type="AlphaFoldDB" id="A0A239P054"/>
<dbReference type="NCBIfam" id="TIGR00996">
    <property type="entry name" value="Mtu_fam_mce"/>
    <property type="match status" value="1"/>
</dbReference>
<sequence>MALKSFRDRNRIAVGLVSAGTLVALVVSVYLVGTRGLFKDRYTVTGVFAATGGLRSGDEVRVAGVRVGEVASVRPDHRKGHVVVTWKVDGDVDLGPNTRAEIKVANVLGGRYLRLSGPVANPHLADVPEGRRRIPLDRTQVPTTINDVLDASTRTVSKLDTKAINKIVAELNGIGEEDRGRLGRALTNLAGLAEAVNESDPQIKKLLDSGDRILKLADAKDAELSRLLTNVQAMLDELRQRRTELAAFLGSGNRTVAALTKLIDDRQAKLLTLVADLRGTLGTLRPATGDFNELLAWAGPTLSGLSGTGGRGPWLEVVATGLGPLSPKDLADLARIAPKGARP</sequence>
<dbReference type="Pfam" id="PF11887">
    <property type="entry name" value="Mce4_CUP1"/>
    <property type="match status" value="1"/>
</dbReference>
<dbReference type="PANTHER" id="PTHR33371">
    <property type="entry name" value="INTERMEMBRANE PHOSPHOLIPID TRANSPORT SYSTEM BINDING PROTEIN MLAD-RELATED"/>
    <property type="match status" value="1"/>
</dbReference>
<dbReference type="GO" id="GO:0005576">
    <property type="term" value="C:extracellular region"/>
    <property type="evidence" value="ECO:0007669"/>
    <property type="project" value="TreeGrafter"/>
</dbReference>
<dbReference type="EMBL" id="FZOR01000057">
    <property type="protein sequence ID" value="SNT60475.1"/>
    <property type="molecule type" value="Genomic_DNA"/>
</dbReference>
<dbReference type="RefSeq" id="WP_089330656.1">
    <property type="nucleotide sequence ID" value="NZ_FZOR01000057.1"/>
</dbReference>
<dbReference type="InterPro" id="IPR005693">
    <property type="entry name" value="Mce"/>
</dbReference>
<dbReference type="Proteomes" id="UP000198318">
    <property type="component" value="Unassembled WGS sequence"/>
</dbReference>
<reference evidence="4 5" key="1">
    <citation type="submission" date="2017-06" db="EMBL/GenBank/DDBJ databases">
        <authorList>
            <person name="Kim H.J."/>
            <person name="Triplett B.A."/>
        </authorList>
    </citation>
    <scope>NUCLEOTIDE SEQUENCE [LARGE SCALE GENOMIC DNA]</scope>
    <source>
        <strain evidence="4 5">DSM 44715</strain>
    </source>
</reference>
<dbReference type="PANTHER" id="PTHR33371:SF18">
    <property type="entry name" value="MCE-FAMILY PROTEIN MCE3C"/>
    <property type="match status" value="1"/>
</dbReference>
<evidence type="ECO:0000259" key="3">
    <source>
        <dbReference type="Pfam" id="PF11887"/>
    </source>
</evidence>
<dbReference type="InterPro" id="IPR024516">
    <property type="entry name" value="Mce_C"/>
</dbReference>
<evidence type="ECO:0000256" key="1">
    <source>
        <dbReference type="SAM" id="Phobius"/>
    </source>
</evidence>
<organism evidence="4 5">
    <name type="scientific">Actinomadura meyerae</name>
    <dbReference type="NCBI Taxonomy" id="240840"/>
    <lineage>
        <taxon>Bacteria</taxon>
        <taxon>Bacillati</taxon>
        <taxon>Actinomycetota</taxon>
        <taxon>Actinomycetes</taxon>
        <taxon>Streptosporangiales</taxon>
        <taxon>Thermomonosporaceae</taxon>
        <taxon>Actinomadura</taxon>
    </lineage>
</organism>
<evidence type="ECO:0000313" key="5">
    <source>
        <dbReference type="Proteomes" id="UP000198318"/>
    </source>
</evidence>
<keyword evidence="1" id="KW-1133">Transmembrane helix</keyword>
<evidence type="ECO:0000313" key="4">
    <source>
        <dbReference type="EMBL" id="SNT60475.1"/>
    </source>
</evidence>
<keyword evidence="1" id="KW-0472">Membrane</keyword>
<dbReference type="Pfam" id="PF02470">
    <property type="entry name" value="MlaD"/>
    <property type="match status" value="1"/>
</dbReference>
<dbReference type="InterPro" id="IPR003399">
    <property type="entry name" value="Mce/MlaD"/>
</dbReference>
<dbReference type="OrthoDB" id="5241191at2"/>
<feature type="transmembrane region" description="Helical" evidence="1">
    <location>
        <begin position="12"/>
        <end position="33"/>
    </location>
</feature>
<keyword evidence="5" id="KW-1185">Reference proteome</keyword>
<name>A0A239P054_9ACTN</name>
<feature type="domain" description="Mammalian cell entry C-terminal" evidence="3">
    <location>
        <begin position="133"/>
        <end position="295"/>
    </location>
</feature>
<feature type="domain" description="Mce/MlaD" evidence="2">
    <location>
        <begin position="41"/>
        <end position="116"/>
    </location>
</feature>